<evidence type="ECO:0000313" key="4">
    <source>
        <dbReference type="Proteomes" id="UP001595547"/>
    </source>
</evidence>
<dbReference type="PANTHER" id="PTHR21237">
    <property type="entry name" value="GRPE PROTEIN"/>
    <property type="match status" value="1"/>
</dbReference>
<name>A0ABV7IYD3_9RHOB</name>
<proteinExistence type="predicted"/>
<feature type="transmembrane region" description="Helical" evidence="2">
    <location>
        <begin position="234"/>
        <end position="256"/>
    </location>
</feature>
<evidence type="ECO:0008006" key="5">
    <source>
        <dbReference type="Google" id="ProtNLM"/>
    </source>
</evidence>
<dbReference type="RefSeq" id="WP_380072074.1">
    <property type="nucleotide sequence ID" value="NZ_JBHRTO010000001.1"/>
</dbReference>
<feature type="coiled-coil region" evidence="1">
    <location>
        <begin position="1344"/>
        <end position="1371"/>
    </location>
</feature>
<gene>
    <name evidence="3" type="ORF">ACFOGH_05580</name>
</gene>
<keyword evidence="2" id="KW-0812">Transmembrane</keyword>
<feature type="transmembrane region" description="Helical" evidence="2">
    <location>
        <begin position="720"/>
        <end position="744"/>
    </location>
</feature>
<keyword evidence="2" id="KW-0472">Membrane</keyword>
<reference evidence="4" key="1">
    <citation type="journal article" date="2019" name="Int. J. Syst. Evol. Microbiol.">
        <title>The Global Catalogue of Microorganisms (GCM) 10K type strain sequencing project: providing services to taxonomists for standard genome sequencing and annotation.</title>
        <authorList>
            <consortium name="The Broad Institute Genomics Platform"/>
            <consortium name="The Broad Institute Genome Sequencing Center for Infectious Disease"/>
            <person name="Wu L."/>
            <person name="Ma J."/>
        </authorList>
    </citation>
    <scope>NUCLEOTIDE SEQUENCE [LARGE SCALE GENOMIC DNA]</scope>
    <source>
        <strain evidence="4">KCTC 52039</strain>
    </source>
</reference>
<comment type="caution">
    <text evidence="3">The sequence shown here is derived from an EMBL/GenBank/DDBJ whole genome shotgun (WGS) entry which is preliminary data.</text>
</comment>
<dbReference type="EMBL" id="JBHRTO010000001">
    <property type="protein sequence ID" value="MFC3180450.1"/>
    <property type="molecule type" value="Genomic_DNA"/>
</dbReference>
<keyword evidence="4" id="KW-1185">Reference proteome</keyword>
<evidence type="ECO:0000256" key="1">
    <source>
        <dbReference type="SAM" id="Coils"/>
    </source>
</evidence>
<feature type="coiled-coil region" evidence="1">
    <location>
        <begin position="1226"/>
        <end position="1260"/>
    </location>
</feature>
<evidence type="ECO:0000256" key="2">
    <source>
        <dbReference type="SAM" id="Phobius"/>
    </source>
</evidence>
<accession>A0ABV7IYD3</accession>
<keyword evidence="1" id="KW-0175">Coiled coil</keyword>
<dbReference type="PANTHER" id="PTHR21237:SF40">
    <property type="entry name" value="CELL CYCLE AND APOPTOSIS REGULATOR PROTEIN 2"/>
    <property type="match status" value="1"/>
</dbReference>
<sequence>MRATLGLDFSQFESGARATGKIAGGMAETMVRASERITQSVAGQARSFDQLRSSVDPAYASAQSYAAVQRQLAGMVELGTVSQRAANIVLEQAAAKYMGVETAAQRAARAQLENASAVETATRGYTSLRTQLDPVFAASKQYEAAQERLNAAVKAGVISQGEANRVLGMAEAKYLGLAPVAQKTANAVADLGQKSGFAAGGGLRSLGLQLNQVAQVGGMTGNWLAALAVQLPDILLAFGTLGVFAGIAAGAMIPLISTLVSSKTSTELSAAATKQYSEALSQITSDMSSAKALEAEYAAAVISGSSQRVAALQAEAATRAALLQMDQNKLLADQAAAKAALANVQAELQATLDAQAAQLEAMAQVRDQLAQGFLDPTTAQNALENMKVGLEEINAQLVVQRESAKKSGLEFDLVSRQIDSNKFALDAVRDMLLRIENGVPPIAVALNNAASEALGLSSALSQAYGYAAGLRSAIEGMNFTNIATAASNAALLAGSTVAAATAAGQLAEQRAKLAPMLGSEDAIIRKQAASQLEAYDAALQTNVALQEQHTALVKTANAANGAGKATKAAMSEAEKATKKAAKAAAEAAKEYADTMKGFVTSGIGSFVDQMVDGFSGGMKSIKDLLVNTIKQMIAYALKNKIMLALGLGGVPGSAIAGAAGGAAGQAAGGVGNILSGIAGFGASLFSGASGLLTALTGAGGGLATAGTYLSSVLGGATTSLAGFGAAVGALALPLLAVGAIFSFFKTKTVQLDAGLRLTVNGLETAVETFSRVKKTRFWGLSTKKKTTYTAADAEVADPISRAIGDMQQGIIDMAGLLGIGSDAFDTFSKQLQISTKGLSEDQALAAIQKAINGLGDDFAELATGLTDFVHDGEGAMAALTRLTQSMKAVNLMADTLGLSFRAVGLIGADMASQLADEFGGLDALSTAVGNYYNKFYTEAERNATATRQATEALARLNVSMPQSRDEYRAMIEVQDLTTESGRELFAALVSMSGVMDQVLPQVSSFTAAIATLVGDVQTGLSAMIAATQSAQSDALNAANAWRDTAKALRKYIADMRGQTSAMTTGARALAFNQAQFQGLLAAALAGNLEAAGQLTGAADALLTSSGETATTTQEAALAQAQVLAGLTQVANSSDVRAASLDTLATLLGDQLTVLQTISDYLTGGGNDAAYLATLTASLGTLQTQIGIGNTDLVAQLAAPMGVLTTGLAALVAAINQDVADRAARAAADAAAQAAAAAAEAARLAEEAAAAEASRLAAEAAATLAAETAAAAAEAARVLRDRINGGSRHERPDNARGFAAGGMHAGGLRIVGENGPELEATGPSRIFNASQTERMLRGGSNAGGFEAVVNELRSLRQQVASFQDQSRQLDTQNLDENRKTRKIAENWEINGMPEVRA</sequence>
<dbReference type="Proteomes" id="UP001595547">
    <property type="component" value="Unassembled WGS sequence"/>
</dbReference>
<keyword evidence="2" id="KW-1133">Transmembrane helix</keyword>
<evidence type="ECO:0000313" key="3">
    <source>
        <dbReference type="EMBL" id="MFC3180450.1"/>
    </source>
</evidence>
<feature type="transmembrane region" description="Helical" evidence="2">
    <location>
        <begin position="641"/>
        <end position="664"/>
    </location>
</feature>
<organism evidence="3 4">
    <name type="scientific">Cypionkella sinensis</name>
    <dbReference type="NCBI Taxonomy" id="1756043"/>
    <lineage>
        <taxon>Bacteria</taxon>
        <taxon>Pseudomonadati</taxon>
        <taxon>Pseudomonadota</taxon>
        <taxon>Alphaproteobacteria</taxon>
        <taxon>Rhodobacterales</taxon>
        <taxon>Paracoccaceae</taxon>
        <taxon>Cypionkella</taxon>
    </lineage>
</organism>
<feature type="transmembrane region" description="Helical" evidence="2">
    <location>
        <begin position="684"/>
        <end position="708"/>
    </location>
</feature>
<protein>
    <recommendedName>
        <fullName evidence="5">Bacteriophage tail tape measure N-terminal domain-containing protein</fullName>
    </recommendedName>
</protein>
<dbReference type="InterPro" id="IPR000740">
    <property type="entry name" value="GrpE"/>
</dbReference>